<keyword evidence="4" id="KW-1185">Reference proteome</keyword>
<proteinExistence type="predicted"/>
<evidence type="ECO:0000259" key="2">
    <source>
        <dbReference type="PROSITE" id="PS50296"/>
    </source>
</evidence>
<dbReference type="EMBL" id="QDKL01000002">
    <property type="protein sequence ID" value="RZF21439.1"/>
    <property type="molecule type" value="Genomic_DNA"/>
</dbReference>
<dbReference type="PROSITE" id="PS50296">
    <property type="entry name" value="SUI1"/>
    <property type="match status" value="1"/>
</dbReference>
<evidence type="ECO:0000256" key="1">
    <source>
        <dbReference type="SAM" id="MobiDB-lite"/>
    </source>
</evidence>
<dbReference type="Pfam" id="PF01253">
    <property type="entry name" value="SUI1"/>
    <property type="match status" value="1"/>
</dbReference>
<protein>
    <recommendedName>
        <fullName evidence="2">SUI1 domain-containing protein</fullName>
    </recommendedName>
</protein>
<dbReference type="Proteomes" id="UP000443582">
    <property type="component" value="Unassembled WGS sequence"/>
</dbReference>
<dbReference type="InterPro" id="IPR001950">
    <property type="entry name" value="SUI1"/>
</dbReference>
<dbReference type="InterPro" id="IPR036877">
    <property type="entry name" value="SUI1_dom_sf"/>
</dbReference>
<feature type="region of interest" description="Disordered" evidence="1">
    <location>
        <begin position="1"/>
        <end position="35"/>
    </location>
</feature>
<evidence type="ECO:0000313" key="3">
    <source>
        <dbReference type="EMBL" id="RZF21439.1"/>
    </source>
</evidence>
<sequence>MLKDAKLVWSDEAGDLRQKNSKKNSNKNANEEVNESELVLSIRRLTSGKGRAIVEISSLPNNKKWCQKLAKECKKSLGVGGAYKNDYIEVHGEKLEEVKALLDKKNLKWKQTGG</sequence>
<organism evidence="3 4">
    <name type="scientific">Halobacteriovorax vibrionivorans</name>
    <dbReference type="NCBI Taxonomy" id="2152716"/>
    <lineage>
        <taxon>Bacteria</taxon>
        <taxon>Pseudomonadati</taxon>
        <taxon>Bdellovibrionota</taxon>
        <taxon>Bacteriovoracia</taxon>
        <taxon>Bacteriovoracales</taxon>
        <taxon>Halobacteriovoraceae</taxon>
        <taxon>Halobacteriovorax</taxon>
    </lineage>
</organism>
<dbReference type="Gene3D" id="3.30.780.10">
    <property type="entry name" value="SUI1-like domain"/>
    <property type="match status" value="1"/>
</dbReference>
<evidence type="ECO:0000313" key="4">
    <source>
        <dbReference type="Proteomes" id="UP000443582"/>
    </source>
</evidence>
<feature type="domain" description="SUI1" evidence="2">
    <location>
        <begin position="40"/>
        <end position="106"/>
    </location>
</feature>
<dbReference type="SUPFAM" id="SSF55159">
    <property type="entry name" value="eIF1-like"/>
    <property type="match status" value="1"/>
</dbReference>
<gene>
    <name evidence="3" type="ORF">DAY19_07065</name>
</gene>
<accession>A0ABY0IFZ7</accession>
<name>A0ABY0IFZ7_9BACT</name>
<reference evidence="4" key="1">
    <citation type="journal article" date="2019" name="Int. J. Syst. Evol. Microbiol.">
        <title>Halobacteriovorax valvorus sp. nov., a novel prokaryotic predator isolated from coastal seawater of China.</title>
        <authorList>
            <person name="Chen M.-X."/>
        </authorList>
    </citation>
    <scope>NUCLEOTIDE SEQUENCE [LARGE SCALE GENOMIC DNA]</scope>
    <source>
        <strain evidence="4">BL9</strain>
    </source>
</reference>
<comment type="caution">
    <text evidence="3">The sequence shown here is derived from an EMBL/GenBank/DDBJ whole genome shotgun (WGS) entry which is preliminary data.</text>
</comment>